<dbReference type="Gene3D" id="3.40.50.720">
    <property type="entry name" value="NAD(P)-binding Rossmann-like Domain"/>
    <property type="match status" value="1"/>
</dbReference>
<proteinExistence type="inferred from homology"/>
<dbReference type="PANTHER" id="PTHR42901">
    <property type="entry name" value="ALCOHOL DEHYDROGENASE"/>
    <property type="match status" value="1"/>
</dbReference>
<dbReference type="Proteomes" id="UP000032900">
    <property type="component" value="Unassembled WGS sequence"/>
</dbReference>
<dbReference type="PROSITE" id="PS00061">
    <property type="entry name" value="ADH_SHORT"/>
    <property type="match status" value="1"/>
</dbReference>
<dbReference type="PRINTS" id="PR00081">
    <property type="entry name" value="GDHRDH"/>
</dbReference>
<evidence type="ECO:0000313" key="4">
    <source>
        <dbReference type="Proteomes" id="UP000032900"/>
    </source>
</evidence>
<dbReference type="InterPro" id="IPR036291">
    <property type="entry name" value="NAD(P)-bd_dom_sf"/>
</dbReference>
<dbReference type="Pfam" id="PF00106">
    <property type="entry name" value="adh_short"/>
    <property type="match status" value="1"/>
</dbReference>
<name>A0A0E9LW77_9BACT</name>
<dbReference type="GO" id="GO:0016491">
    <property type="term" value="F:oxidoreductase activity"/>
    <property type="evidence" value="ECO:0007669"/>
    <property type="project" value="UniProtKB-KW"/>
</dbReference>
<dbReference type="STRING" id="1236989.JCM15548_11758"/>
<organism evidence="3 4">
    <name type="scientific">Geofilum rubicundum JCM 15548</name>
    <dbReference type="NCBI Taxonomy" id="1236989"/>
    <lineage>
        <taxon>Bacteria</taxon>
        <taxon>Pseudomonadati</taxon>
        <taxon>Bacteroidota</taxon>
        <taxon>Bacteroidia</taxon>
        <taxon>Marinilabiliales</taxon>
        <taxon>Marinilabiliaceae</taxon>
        <taxon>Geofilum</taxon>
    </lineage>
</organism>
<comment type="caution">
    <text evidence="3">The sequence shown here is derived from an EMBL/GenBank/DDBJ whole genome shotgun (WGS) entry which is preliminary data.</text>
</comment>
<accession>A0A0E9LW77</accession>
<dbReference type="EMBL" id="BAZW01000010">
    <property type="protein sequence ID" value="GAO29558.1"/>
    <property type="molecule type" value="Genomic_DNA"/>
</dbReference>
<keyword evidence="2" id="KW-0560">Oxidoreductase</keyword>
<keyword evidence="4" id="KW-1185">Reference proteome</keyword>
<evidence type="ECO:0000256" key="2">
    <source>
        <dbReference type="ARBA" id="ARBA00023002"/>
    </source>
</evidence>
<sequence length="146" mass="15989">MIDTNIKGLLAMSQLIIPGMIERQSGHIINVSSIAGKEAYANGNVYCASKHAVEALTKGMRIDLLQHHIKVSSISPGMVDTEFSLVRYHGDQKQADAVYKGLTPLYAEDVAEAIEFMVTRPPHVNVNDLLLMPTAQASAVYNHRES</sequence>
<comment type="similarity">
    <text evidence="1">Belongs to the short-chain dehydrogenases/reductases (SDR) family.</text>
</comment>
<dbReference type="InterPro" id="IPR002347">
    <property type="entry name" value="SDR_fam"/>
</dbReference>
<evidence type="ECO:0000256" key="1">
    <source>
        <dbReference type="ARBA" id="ARBA00006484"/>
    </source>
</evidence>
<protein>
    <submittedName>
        <fullName evidence="3">Oxidoreductase</fullName>
    </submittedName>
</protein>
<dbReference type="PANTHER" id="PTHR42901:SF1">
    <property type="entry name" value="ALCOHOL DEHYDROGENASE"/>
    <property type="match status" value="1"/>
</dbReference>
<evidence type="ECO:0000313" key="3">
    <source>
        <dbReference type="EMBL" id="GAO29558.1"/>
    </source>
</evidence>
<reference evidence="3 4" key="1">
    <citation type="journal article" date="2015" name="Microbes Environ.">
        <title>Distribution and evolution of nitrogen fixation genes in the phylum bacteroidetes.</title>
        <authorList>
            <person name="Inoue J."/>
            <person name="Oshima K."/>
            <person name="Suda W."/>
            <person name="Sakamoto M."/>
            <person name="Iino T."/>
            <person name="Noda S."/>
            <person name="Hongoh Y."/>
            <person name="Hattori M."/>
            <person name="Ohkuma M."/>
        </authorList>
    </citation>
    <scope>NUCLEOTIDE SEQUENCE [LARGE SCALE GENOMIC DNA]</scope>
    <source>
        <strain evidence="3">JCM 15548</strain>
    </source>
</reference>
<dbReference type="AlphaFoldDB" id="A0A0E9LW77"/>
<gene>
    <name evidence="3" type="ORF">JCM15548_11758</name>
</gene>
<dbReference type="InterPro" id="IPR020904">
    <property type="entry name" value="Sc_DH/Rdtase_CS"/>
</dbReference>
<dbReference type="SUPFAM" id="SSF51735">
    <property type="entry name" value="NAD(P)-binding Rossmann-fold domains"/>
    <property type="match status" value="1"/>
</dbReference>